<dbReference type="InterPro" id="IPR013149">
    <property type="entry name" value="ADH-like_C"/>
</dbReference>
<dbReference type="GO" id="GO:0016491">
    <property type="term" value="F:oxidoreductase activity"/>
    <property type="evidence" value="ECO:0007669"/>
    <property type="project" value="UniProtKB-KW"/>
</dbReference>
<name>Q8D0P7_YERPE</name>
<dbReference type="InterPro" id="IPR036291">
    <property type="entry name" value="NAD(P)-bd_dom_sf"/>
</dbReference>
<keyword evidence="1" id="KW-0521">NADP</keyword>
<dbReference type="HOGENOM" id="CLU_026673_3_4_6"/>
<dbReference type="PANTHER" id="PTHR48106">
    <property type="entry name" value="QUINONE OXIDOREDUCTASE PIG3-RELATED"/>
    <property type="match status" value="1"/>
</dbReference>
<dbReference type="SMART" id="SM00829">
    <property type="entry name" value="PKS_ER"/>
    <property type="match status" value="1"/>
</dbReference>
<accession>Q8D0P7</accession>
<organism evidence="4 7">
    <name type="scientific">Yersinia pestis</name>
    <dbReference type="NCBI Taxonomy" id="632"/>
    <lineage>
        <taxon>Bacteria</taxon>
        <taxon>Pseudomonadati</taxon>
        <taxon>Pseudomonadota</taxon>
        <taxon>Gammaproteobacteria</taxon>
        <taxon>Enterobacterales</taxon>
        <taxon>Yersiniaceae</taxon>
        <taxon>Yersinia</taxon>
    </lineage>
</organism>
<reference evidence="5" key="4">
    <citation type="submission" date="2016-05" db="EMBL/GenBank/DDBJ databases">
        <title>Reannotation of Yersinia pestis strain 91001 based on omics data.</title>
        <authorList>
            <person name="Yiqing M."/>
        </authorList>
    </citation>
    <scope>NUCLEOTIDE SEQUENCE</scope>
    <source>
        <strain evidence="5">91001</strain>
    </source>
</reference>
<dbReference type="InterPro" id="IPR013154">
    <property type="entry name" value="ADH-like_N"/>
</dbReference>
<dbReference type="InterPro" id="IPR014189">
    <property type="entry name" value="Quinone_OxRdtase_PIG3"/>
</dbReference>
<evidence type="ECO:0000256" key="2">
    <source>
        <dbReference type="ARBA" id="ARBA00023002"/>
    </source>
</evidence>
<keyword evidence="2" id="KW-0560">Oxidoreductase</keyword>
<reference evidence="5" key="2">
    <citation type="submission" date="2003-04" db="EMBL/GenBank/DDBJ databases">
        <authorList>
            <person name="Song Y."/>
            <person name="Tong Z."/>
            <person name="Wang L."/>
            <person name="Han Y."/>
            <person name="Zhang J."/>
            <person name="Pei D."/>
            <person name="Wang J."/>
            <person name="Zhou D."/>
            <person name="Han Y."/>
            <person name="Pang X."/>
            <person name="Zhai J."/>
            <person name="Chen F."/>
            <person name="Qin H."/>
            <person name="Wang J."/>
            <person name="Li S."/>
            <person name="Guo Z."/>
            <person name="Ye C."/>
            <person name="Du Z."/>
            <person name="Lin W."/>
            <person name="Wang J."/>
            <person name="Yu J."/>
            <person name="Yang H."/>
            <person name="Wang J."/>
            <person name="Huang P."/>
            <person name="Yang R."/>
        </authorList>
    </citation>
    <scope>NUCLEOTIDE SEQUENCE</scope>
    <source>
        <strain evidence="5">91001</strain>
    </source>
</reference>
<dbReference type="CDD" id="cd05276">
    <property type="entry name" value="p53_inducible_oxidoreductase"/>
    <property type="match status" value="1"/>
</dbReference>
<dbReference type="PANTHER" id="PTHR48106:SF8">
    <property type="entry name" value="OS02G0805600 PROTEIN"/>
    <property type="match status" value="1"/>
</dbReference>
<dbReference type="DNASU" id="1146763"/>
<dbReference type="KEGG" id="ypk:y1816"/>
<evidence type="ECO:0000256" key="1">
    <source>
        <dbReference type="ARBA" id="ARBA00022857"/>
    </source>
</evidence>
<dbReference type="Proteomes" id="UP000001019">
    <property type="component" value="Chromosome"/>
</dbReference>
<dbReference type="Pfam" id="PF08240">
    <property type="entry name" value="ADH_N"/>
    <property type="match status" value="1"/>
</dbReference>
<dbReference type="SUPFAM" id="SSF50129">
    <property type="entry name" value="GroES-like"/>
    <property type="match status" value="1"/>
</dbReference>
<dbReference type="Pfam" id="PF00107">
    <property type="entry name" value="ADH_zinc_N"/>
    <property type="match status" value="1"/>
</dbReference>
<reference evidence="4 7" key="1">
    <citation type="journal article" date="2002" name="J. Bacteriol.">
        <title>Genome sequence of Yersinia pestis KIM.</title>
        <authorList>
            <person name="Deng W."/>
            <person name="Burland V."/>
            <person name="Plunkett G.III."/>
            <person name="Boutin A."/>
            <person name="Mayhew G.F."/>
            <person name="Liss P."/>
            <person name="Perna N.T."/>
            <person name="Rose D.J."/>
            <person name="Mau B."/>
            <person name="Zhou S."/>
            <person name="Schwartz D.C."/>
            <person name="Fetherston J.D."/>
            <person name="Lindler L.E."/>
            <person name="Brubaker R.R."/>
            <person name="Plana G.V."/>
            <person name="Straley S.C."/>
            <person name="McDonough K.A."/>
            <person name="Nilles M.L."/>
            <person name="Matson J.S."/>
            <person name="Blattner F.R."/>
            <person name="Perry R.D."/>
        </authorList>
    </citation>
    <scope>NUCLEOTIDE SEQUENCE [LARGE SCALE GENOMIC DNA]</scope>
    <source>
        <strain evidence="4">KIM</strain>
        <strain evidence="7">KIM10+ / Biovar Mediaevalis</strain>
    </source>
</reference>
<dbReference type="EnsemblBacteria" id="AAS62011">
    <property type="protein sequence ID" value="AAS62011"/>
    <property type="gene ID" value="YP_1784"/>
</dbReference>
<dbReference type="EMBL" id="AE009952">
    <property type="protein sequence ID" value="AAM85384.1"/>
    <property type="molecule type" value="Genomic_DNA"/>
</dbReference>
<evidence type="ECO:0000313" key="6">
    <source>
        <dbReference type="Proteomes" id="UP000001019"/>
    </source>
</evidence>
<dbReference type="SUPFAM" id="SSF51735">
    <property type="entry name" value="NAD(P)-binding Rossmann-fold domains"/>
    <property type="match status" value="1"/>
</dbReference>
<reference evidence="6" key="3">
    <citation type="journal article" date="2004" name="DNA Res.">
        <title>Complete genome sequence of Yersinia pestis strain 91001, an isolate avirulent to humans.</title>
        <authorList>
            <person name="Song Y."/>
            <person name="Tong Z."/>
            <person name="Wang J."/>
            <person name="Wang L."/>
            <person name="Guo Z."/>
            <person name="Han Y."/>
            <person name="Zhang J."/>
            <person name="Pei D."/>
            <person name="Zhou D."/>
            <person name="Qin H."/>
            <person name="Pang X."/>
            <person name="Han Y."/>
            <person name="Zhai J."/>
            <person name="Li M."/>
            <person name="Cui B."/>
            <person name="Qi Z."/>
            <person name="Jin L."/>
            <person name="Dai R."/>
            <person name="Chen F."/>
            <person name="Li S."/>
            <person name="Ye C."/>
            <person name="Du Z."/>
            <person name="Lin W."/>
            <person name="Wang J."/>
            <person name="Yu J."/>
            <person name="Yang H."/>
            <person name="Wang J."/>
            <person name="Huang P."/>
            <person name="Yang R."/>
        </authorList>
    </citation>
    <scope>NUCLEOTIDE SEQUENCE [LARGE SCALE GENOMIC DNA]</scope>
    <source>
        <strain evidence="6">91001 / Biovar Mediaevalis</strain>
    </source>
</reference>
<accession>Q74UE2</accession>
<dbReference type="AlphaFoldDB" id="Q8D0P7"/>
<dbReference type="NCBIfam" id="TIGR02824">
    <property type="entry name" value="quinone_pig3"/>
    <property type="match status" value="1"/>
</dbReference>
<dbReference type="EMBL" id="AE017042">
    <property type="protein sequence ID" value="AAS62011.1"/>
    <property type="molecule type" value="Genomic_DNA"/>
</dbReference>
<dbReference type="InterPro" id="IPR020843">
    <property type="entry name" value="ER"/>
</dbReference>
<evidence type="ECO:0000259" key="3">
    <source>
        <dbReference type="SMART" id="SM00829"/>
    </source>
</evidence>
<protein>
    <submittedName>
        <fullName evidence="4">Oxidoreductase</fullName>
    </submittedName>
    <submittedName>
        <fullName evidence="5">Zinc-binding dehydrogenase</fullName>
    </submittedName>
</protein>
<dbReference type="Gene3D" id="3.40.50.720">
    <property type="entry name" value="NAD(P)-binding Rossmann-like Domain"/>
    <property type="match status" value="1"/>
</dbReference>
<gene>
    <name evidence="5" type="primary">qor2</name>
    <name evidence="4" type="ordered locus">y1816</name>
    <name evidence="5" type="ordered locus">YP_1784</name>
</gene>
<dbReference type="Gene3D" id="3.90.180.10">
    <property type="entry name" value="Medium-chain alcohol dehydrogenases, catalytic domain"/>
    <property type="match status" value="1"/>
</dbReference>
<dbReference type="Proteomes" id="UP000002490">
    <property type="component" value="Chromosome"/>
</dbReference>
<sequence length="348" mass="36922">MLTHRHAIKRNIMTLLTHLPANMVAIEITQFGGPEVLVPAKRPTPMPAAGEILVKVSAAGVNRPDVMQRRGQYAPPPGASDIPGLEVAGEVVATAADVTRFKIGDNVCGLIAGGGYAQYCVIHETNALPIPQGLSAIEAAALPETFFTVWTNLFQRGHFTAGETVLIHGGSSGIGTTAILLSKAFGAATVIVTVGSEEKRQACLNLGADIAINYHTQDFVAETKRATAGKGADVIVDLIAGDYVARNYDAAAMNGRIVQIGTQNGHAKDLNLMLMLIKRLTHTGSTLRSRTVAEKALIANELEQHVWPLLSEGKMKPQIFSTFPLEAAAKAHELMESSTHIGKIVLTA</sequence>
<dbReference type="InterPro" id="IPR011032">
    <property type="entry name" value="GroES-like_sf"/>
</dbReference>
<evidence type="ECO:0000313" key="5">
    <source>
        <dbReference type="EMBL" id="AAS62011.1"/>
    </source>
</evidence>
<evidence type="ECO:0000313" key="7">
    <source>
        <dbReference type="Proteomes" id="UP000002490"/>
    </source>
</evidence>
<feature type="domain" description="Enoyl reductase (ER)" evidence="3">
    <location>
        <begin position="32"/>
        <end position="346"/>
    </location>
</feature>
<dbReference type="KEGG" id="ypm:YP_1784"/>
<evidence type="ECO:0000313" key="4">
    <source>
        <dbReference type="EMBL" id="AAM85384.1"/>
    </source>
</evidence>
<proteinExistence type="predicted"/>